<name>A0A5M3Q3M8_9GAMM</name>
<dbReference type="AlphaFoldDB" id="A0A5M3Q3M8"/>
<dbReference type="Proteomes" id="UP000387223">
    <property type="component" value="Unassembled WGS sequence"/>
</dbReference>
<evidence type="ECO:0000313" key="1">
    <source>
        <dbReference type="EMBL" id="GBO89697.1"/>
    </source>
</evidence>
<accession>A0A5M3Q3M8</accession>
<gene>
    <name evidence="1" type="ORF">MSSD14B_33650</name>
</gene>
<reference evidence="1 2" key="1">
    <citation type="journal article" date="2019" name="J. Gen. Appl. Microbiol.">
        <title>Aerobic degradation of cis-dichloroethene by the marine bacterium Marinobacter salsuginis strain 5N-3.</title>
        <authorList>
            <person name="Inoue Y."/>
            <person name="Fukunaga Y."/>
            <person name="Katsumata H."/>
            <person name="Ohji S."/>
            <person name="Hosoyama A."/>
            <person name="Mori K."/>
            <person name="Ando K."/>
        </authorList>
    </citation>
    <scope>NUCLEOTIDE SEQUENCE [LARGE SCALE GENOMIC DNA]</scope>
    <source>
        <strain evidence="1 2">NBRC 109114</strain>
    </source>
</reference>
<organism evidence="1 2">
    <name type="scientific">Marinobacter salsuginis</name>
    <dbReference type="NCBI Taxonomy" id="418719"/>
    <lineage>
        <taxon>Bacteria</taxon>
        <taxon>Pseudomonadati</taxon>
        <taxon>Pseudomonadota</taxon>
        <taxon>Gammaproteobacteria</taxon>
        <taxon>Pseudomonadales</taxon>
        <taxon>Marinobacteraceae</taxon>
        <taxon>Marinobacter</taxon>
    </lineage>
</organism>
<protein>
    <submittedName>
        <fullName evidence="1">Uncharacterized protein</fullName>
    </submittedName>
</protein>
<evidence type="ECO:0000313" key="2">
    <source>
        <dbReference type="Proteomes" id="UP000387223"/>
    </source>
</evidence>
<sequence length="82" mass="8419">MANDINALLVTFCDNGEVGIILDAIAGVHELTIHLSGKGGFGKASANIGGNVMNGYGFGKTAMAAIGQGYDGHEKLLLVTQR</sequence>
<dbReference type="EMBL" id="BGZI01000026">
    <property type="protein sequence ID" value="GBO89697.1"/>
    <property type="molecule type" value="Genomic_DNA"/>
</dbReference>
<proteinExistence type="predicted"/>
<comment type="caution">
    <text evidence="1">The sequence shown here is derived from an EMBL/GenBank/DDBJ whole genome shotgun (WGS) entry which is preliminary data.</text>
</comment>